<sequence length="88" mass="10196">MSLLVTCLVLNLCCSSRLNRHVLPFDFFGGVHHYPQVSEQMDDDSVHSCRPWMMEHLYPRGKKLNAVLMIGKLNRKTILQPEKDTLKN</sequence>
<proteinExistence type="predicted"/>
<feature type="chain" id="PRO_5021457580" description="Secreted protein" evidence="1">
    <location>
        <begin position="16"/>
        <end position="88"/>
    </location>
</feature>
<name>A0A4Y7KQY9_PAPSO</name>
<dbReference type="EMBL" id="CM010722">
    <property type="protein sequence ID" value="RZC75247.1"/>
    <property type="molecule type" value="Genomic_DNA"/>
</dbReference>
<dbReference type="Proteomes" id="UP000316621">
    <property type="component" value="Chromosome 8"/>
</dbReference>
<evidence type="ECO:0000313" key="3">
    <source>
        <dbReference type="Proteomes" id="UP000316621"/>
    </source>
</evidence>
<protein>
    <recommendedName>
        <fullName evidence="4">Secreted protein</fullName>
    </recommendedName>
</protein>
<dbReference type="Gramene" id="RZC75247">
    <property type="protein sequence ID" value="RZC75247"/>
    <property type="gene ID" value="C5167_050733"/>
</dbReference>
<gene>
    <name evidence="2" type="ORF">C5167_050733</name>
</gene>
<evidence type="ECO:0008006" key="4">
    <source>
        <dbReference type="Google" id="ProtNLM"/>
    </source>
</evidence>
<feature type="signal peptide" evidence="1">
    <location>
        <begin position="1"/>
        <end position="15"/>
    </location>
</feature>
<evidence type="ECO:0000313" key="2">
    <source>
        <dbReference type="EMBL" id="RZC75247.1"/>
    </source>
</evidence>
<dbReference type="AlphaFoldDB" id="A0A4Y7KQY9"/>
<accession>A0A4Y7KQY9</accession>
<reference evidence="2 3" key="1">
    <citation type="journal article" date="2018" name="Science">
        <title>The opium poppy genome and morphinan production.</title>
        <authorList>
            <person name="Guo L."/>
            <person name="Winzer T."/>
            <person name="Yang X."/>
            <person name="Li Y."/>
            <person name="Ning Z."/>
            <person name="He Z."/>
            <person name="Teodor R."/>
            <person name="Lu Y."/>
            <person name="Bowser T.A."/>
            <person name="Graham I.A."/>
            <person name="Ye K."/>
        </authorList>
    </citation>
    <scope>NUCLEOTIDE SEQUENCE [LARGE SCALE GENOMIC DNA]</scope>
    <source>
        <strain evidence="3">cv. HN1</strain>
        <tissue evidence="2">Leaves</tissue>
    </source>
</reference>
<keyword evidence="1" id="KW-0732">Signal</keyword>
<keyword evidence="3" id="KW-1185">Reference proteome</keyword>
<evidence type="ECO:0000256" key="1">
    <source>
        <dbReference type="SAM" id="SignalP"/>
    </source>
</evidence>
<organism evidence="2 3">
    <name type="scientific">Papaver somniferum</name>
    <name type="common">Opium poppy</name>
    <dbReference type="NCBI Taxonomy" id="3469"/>
    <lineage>
        <taxon>Eukaryota</taxon>
        <taxon>Viridiplantae</taxon>
        <taxon>Streptophyta</taxon>
        <taxon>Embryophyta</taxon>
        <taxon>Tracheophyta</taxon>
        <taxon>Spermatophyta</taxon>
        <taxon>Magnoliopsida</taxon>
        <taxon>Ranunculales</taxon>
        <taxon>Papaveraceae</taxon>
        <taxon>Papaveroideae</taxon>
        <taxon>Papaver</taxon>
    </lineage>
</organism>